<comment type="similarity">
    <text evidence="1 2">Belongs to the anti-sigma-factor antagonist family.</text>
</comment>
<evidence type="ECO:0000256" key="1">
    <source>
        <dbReference type="ARBA" id="ARBA00009013"/>
    </source>
</evidence>
<evidence type="ECO:0000256" key="3">
    <source>
        <dbReference type="SAM" id="MobiDB-lite"/>
    </source>
</evidence>
<gene>
    <name evidence="5" type="ORF">QRT03_31620</name>
</gene>
<dbReference type="PROSITE" id="PS50801">
    <property type="entry name" value="STAS"/>
    <property type="match status" value="1"/>
</dbReference>
<dbReference type="SUPFAM" id="SSF52091">
    <property type="entry name" value="SpoIIaa-like"/>
    <property type="match status" value="1"/>
</dbReference>
<dbReference type="PANTHER" id="PTHR33495:SF13">
    <property type="entry name" value="ANTI-SIGMA-F FACTOR ANTAGONIST RSFB"/>
    <property type="match status" value="1"/>
</dbReference>
<feature type="compositionally biased region" description="Basic and acidic residues" evidence="3">
    <location>
        <begin position="1"/>
        <end position="10"/>
    </location>
</feature>
<evidence type="ECO:0000256" key="2">
    <source>
        <dbReference type="RuleBase" id="RU003749"/>
    </source>
</evidence>
<dbReference type="Pfam" id="PF01740">
    <property type="entry name" value="STAS"/>
    <property type="match status" value="1"/>
</dbReference>
<dbReference type="InterPro" id="IPR002645">
    <property type="entry name" value="STAS_dom"/>
</dbReference>
<feature type="region of interest" description="Disordered" evidence="3">
    <location>
        <begin position="1"/>
        <end position="21"/>
    </location>
</feature>
<dbReference type="PANTHER" id="PTHR33495">
    <property type="entry name" value="ANTI-SIGMA FACTOR ANTAGONIST TM_1081-RELATED-RELATED"/>
    <property type="match status" value="1"/>
</dbReference>
<dbReference type="NCBIfam" id="TIGR00377">
    <property type="entry name" value="ant_ant_sig"/>
    <property type="match status" value="1"/>
</dbReference>
<reference evidence="5 6" key="1">
    <citation type="submission" date="2023-06" db="EMBL/GenBank/DDBJ databases">
        <title>Actinomycetospora Odt1-22.</title>
        <authorList>
            <person name="Supong K."/>
        </authorList>
    </citation>
    <scope>NUCLEOTIDE SEQUENCE [LARGE SCALE GENOMIC DNA]</scope>
    <source>
        <strain evidence="5 6">Odt1-22</strain>
    </source>
</reference>
<comment type="caution">
    <text evidence="5">The sequence shown here is derived from an EMBL/GenBank/DDBJ whole genome shotgun (WGS) entry which is preliminary data.</text>
</comment>
<dbReference type="RefSeq" id="WP_286057153.1">
    <property type="nucleotide sequence ID" value="NZ_JASVWF010000012.1"/>
</dbReference>
<dbReference type="InterPro" id="IPR003658">
    <property type="entry name" value="Anti-sigma_ant"/>
</dbReference>
<protein>
    <recommendedName>
        <fullName evidence="2">Anti-sigma factor antagonist</fullName>
    </recommendedName>
</protein>
<evidence type="ECO:0000313" key="5">
    <source>
        <dbReference type="EMBL" id="MDL5160552.1"/>
    </source>
</evidence>
<name>A0ABT7MIQ3_9PSEU</name>
<dbReference type="Proteomes" id="UP001231924">
    <property type="component" value="Unassembled WGS sequence"/>
</dbReference>
<dbReference type="Gene3D" id="3.30.750.24">
    <property type="entry name" value="STAS domain"/>
    <property type="match status" value="1"/>
</dbReference>
<dbReference type="InterPro" id="IPR036513">
    <property type="entry name" value="STAS_dom_sf"/>
</dbReference>
<organism evidence="5 6">
    <name type="scientific">Actinomycetospora termitidis</name>
    <dbReference type="NCBI Taxonomy" id="3053470"/>
    <lineage>
        <taxon>Bacteria</taxon>
        <taxon>Bacillati</taxon>
        <taxon>Actinomycetota</taxon>
        <taxon>Actinomycetes</taxon>
        <taxon>Pseudonocardiales</taxon>
        <taxon>Pseudonocardiaceae</taxon>
        <taxon>Actinomycetospora</taxon>
    </lineage>
</organism>
<evidence type="ECO:0000259" key="4">
    <source>
        <dbReference type="PROSITE" id="PS50801"/>
    </source>
</evidence>
<evidence type="ECO:0000313" key="6">
    <source>
        <dbReference type="Proteomes" id="UP001231924"/>
    </source>
</evidence>
<dbReference type="EMBL" id="JASVWF010000012">
    <property type="protein sequence ID" value="MDL5160552.1"/>
    <property type="molecule type" value="Genomic_DNA"/>
</dbReference>
<sequence length="139" mass="14105">MHPDRGERSAGDGARPAPDPGTVEVAVRDTDDGVAVVAVAGDVDGAAAATLRAGVERAATDARAVVLDLDDVALLASAGMTLLLEITEDLRGRGVPVLLASQARTVRRPLRITGLDRVLTLHDDVASARAAAGDGADHG</sequence>
<accession>A0ABT7MIQ3</accession>
<feature type="domain" description="STAS" evidence="4">
    <location>
        <begin position="32"/>
        <end position="132"/>
    </location>
</feature>
<dbReference type="CDD" id="cd07043">
    <property type="entry name" value="STAS_anti-anti-sigma_factors"/>
    <property type="match status" value="1"/>
</dbReference>
<proteinExistence type="inferred from homology"/>
<keyword evidence="6" id="KW-1185">Reference proteome</keyword>